<feature type="non-terminal residue" evidence="2">
    <location>
        <position position="1"/>
    </location>
</feature>
<evidence type="ECO:0000313" key="3">
    <source>
        <dbReference type="Proteomes" id="UP000283817"/>
    </source>
</evidence>
<evidence type="ECO:0000313" key="2">
    <source>
        <dbReference type="EMBL" id="RWX20675.1"/>
    </source>
</evidence>
<dbReference type="Proteomes" id="UP000283817">
    <property type="component" value="Unassembled WGS sequence"/>
</dbReference>
<sequence>SDLTETIAPLDRKIFKHYTMVQERNIHRGIIPASEDSAPAPAETAKAENDEDLFADALF</sequence>
<feature type="compositionally biased region" description="Low complexity" evidence="1">
    <location>
        <begin position="32"/>
        <end position="44"/>
    </location>
</feature>
<proteinExistence type="predicted"/>
<dbReference type="EMBL" id="SBHX01000166">
    <property type="protein sequence ID" value="RWX20675.1"/>
    <property type="molecule type" value="Genomic_DNA"/>
</dbReference>
<feature type="region of interest" description="Disordered" evidence="1">
    <location>
        <begin position="30"/>
        <end position="51"/>
    </location>
</feature>
<name>A0A444HH89_RHILE</name>
<comment type="caution">
    <text evidence="2">The sequence shown here is derived from an EMBL/GenBank/DDBJ whole genome shotgun (WGS) entry which is preliminary data.</text>
</comment>
<protein>
    <submittedName>
        <fullName evidence="2">Chemotaxis protein</fullName>
    </submittedName>
</protein>
<reference evidence="2 3" key="1">
    <citation type="submission" date="2019-01" db="EMBL/GenBank/DDBJ databases">
        <title>RHIZO-ID as a novel technology for direct rhizobia identification.</title>
        <authorList>
            <person name="De Meyer S.E."/>
        </authorList>
    </citation>
    <scope>NUCLEOTIDE SEQUENCE [LARGE SCALE GENOMIC DNA]</scope>
    <source>
        <strain evidence="2 3">WSM448</strain>
    </source>
</reference>
<evidence type="ECO:0000256" key="1">
    <source>
        <dbReference type="SAM" id="MobiDB-lite"/>
    </source>
</evidence>
<organism evidence="2 3">
    <name type="scientific">Rhizobium leguminosarum</name>
    <dbReference type="NCBI Taxonomy" id="384"/>
    <lineage>
        <taxon>Bacteria</taxon>
        <taxon>Pseudomonadati</taxon>
        <taxon>Pseudomonadota</taxon>
        <taxon>Alphaproteobacteria</taxon>
        <taxon>Hyphomicrobiales</taxon>
        <taxon>Rhizobiaceae</taxon>
        <taxon>Rhizobium/Agrobacterium group</taxon>
        <taxon>Rhizobium</taxon>
    </lineage>
</organism>
<accession>A0A444HH89</accession>
<dbReference type="AlphaFoldDB" id="A0A444HH89"/>
<gene>
    <name evidence="2" type="ORF">EHI47_39005</name>
</gene>